<feature type="region of interest" description="Disordered" evidence="1">
    <location>
        <begin position="92"/>
        <end position="116"/>
    </location>
</feature>
<feature type="compositionally biased region" description="Polar residues" evidence="1">
    <location>
        <begin position="98"/>
        <end position="116"/>
    </location>
</feature>
<reference evidence="2" key="2">
    <citation type="submission" date="2013-01" db="EMBL/GenBank/DDBJ databases">
        <title>The wheat powdery mildew genome reveals unique evolution of an obligate biotroph.</title>
        <authorList>
            <person name="Oberhaensli S."/>
            <person name="Wicker T."/>
            <person name="Keller B."/>
        </authorList>
    </citation>
    <scope>NUCLEOTIDE SEQUENCE</scope>
    <source>
        <strain evidence="2">96224</strain>
    </source>
</reference>
<sequence>MESSNNDVSSEADEDSGHNSNVQTVHLVQTSTGHIGERAVVNSTPQTCNQSLIHPKIMANKGQHKCLVCFEKFPSRHKLLSQLRDKYPKAKSAFSKIGISSTNPEYPSISNTDMPV</sequence>
<organism evidence="3">
    <name type="scientific">Blumeria graminis f. sp. tritici 96224</name>
    <dbReference type="NCBI Taxonomy" id="1268274"/>
    <lineage>
        <taxon>Eukaryota</taxon>
        <taxon>Fungi</taxon>
        <taxon>Dikarya</taxon>
        <taxon>Ascomycota</taxon>
        <taxon>Pezizomycotina</taxon>
        <taxon>Leotiomycetes</taxon>
        <taxon>Erysiphales</taxon>
        <taxon>Erysiphaceae</taxon>
        <taxon>Blumeria</taxon>
    </lineage>
</organism>
<evidence type="ECO:0000256" key="1">
    <source>
        <dbReference type="SAM" id="MobiDB-lite"/>
    </source>
</evidence>
<evidence type="ECO:0000313" key="4">
    <source>
        <dbReference type="Proteomes" id="UP000053110"/>
    </source>
</evidence>
<proteinExistence type="predicted"/>
<protein>
    <submittedName>
        <fullName evidence="3">BgtAc-31033</fullName>
    </submittedName>
</protein>
<reference evidence="3" key="3">
    <citation type="submission" date="2018-07" db="EMBL/GenBank/DDBJ databases">
        <authorList>
            <person name="Quirk P.G."/>
            <person name="Krulwich T.A."/>
        </authorList>
    </citation>
    <scope>NUCLEOTIDE SEQUENCE</scope>
    <source>
        <strain evidence="3">96224</strain>
    </source>
</reference>
<feature type="non-terminal residue" evidence="3">
    <location>
        <position position="116"/>
    </location>
</feature>
<gene>
    <name evidence="2" type="ORF">BGT96224_Ac31033</name>
    <name evidence="3" type="ORF">BGT96224V2_LOCUS3120</name>
</gene>
<accession>A0A061HHZ2</accession>
<dbReference type="EMBL" id="UIGY01000065">
    <property type="protein sequence ID" value="SUZ09959.1"/>
    <property type="molecule type" value="Genomic_DNA"/>
</dbReference>
<evidence type="ECO:0000313" key="2">
    <source>
        <dbReference type="EMBL" id="EPQ65127.1"/>
    </source>
</evidence>
<dbReference type="Proteomes" id="UP000053110">
    <property type="component" value="Unassembled WGS sequence"/>
</dbReference>
<reference evidence="4" key="1">
    <citation type="journal article" date="2013" name="Nat. Genet.">
        <title>The wheat powdery mildew genome shows the unique evolution of an obligate biotroph.</title>
        <authorList>
            <person name="Wicker T."/>
            <person name="Oberhaensli S."/>
            <person name="Parlange F."/>
            <person name="Buchmann J.P."/>
            <person name="Shatalina M."/>
            <person name="Roffler S."/>
            <person name="Ben-David R."/>
            <person name="Dolezel J."/>
            <person name="Simkova H."/>
            <person name="Schulze-Lefert P."/>
            <person name="Spanu P.D."/>
            <person name="Bruggmann R."/>
            <person name="Amselem J."/>
            <person name="Quesneville H."/>
            <person name="Ver Loren van Themaat E."/>
            <person name="Paape T."/>
            <person name="Shimizu K.K."/>
            <person name="Keller B."/>
        </authorList>
    </citation>
    <scope>NUCLEOTIDE SEQUENCE [LARGE SCALE GENOMIC DNA]</scope>
    <source>
        <strain evidence="4">96224</strain>
    </source>
</reference>
<name>A0A061HHZ2_BLUGR</name>
<dbReference type="HOGENOM" id="CLU_2096471_0_0_1"/>
<evidence type="ECO:0000313" key="3">
    <source>
        <dbReference type="EMBL" id="SUZ09959.1"/>
    </source>
</evidence>
<dbReference type="EMBL" id="KE375038">
    <property type="protein sequence ID" value="EPQ65127.1"/>
    <property type="molecule type" value="Genomic_DNA"/>
</dbReference>
<dbReference type="AlphaFoldDB" id="A0A061HHZ2"/>
<feature type="region of interest" description="Disordered" evidence="1">
    <location>
        <begin position="1"/>
        <end position="23"/>
    </location>
</feature>